<dbReference type="InterPro" id="IPR025574">
    <property type="entry name" value="Nucleoporin_FG_rpt"/>
</dbReference>
<dbReference type="PROSITE" id="PS00086">
    <property type="entry name" value="CYTOCHROME_P450"/>
    <property type="match status" value="1"/>
</dbReference>
<keyword evidence="13" id="KW-0503">Monooxygenase</keyword>
<evidence type="ECO:0000256" key="14">
    <source>
        <dbReference type="ARBA" id="ARBA00023132"/>
    </source>
</evidence>
<feature type="domain" description="C3H1-type" evidence="22">
    <location>
        <begin position="525"/>
        <end position="552"/>
    </location>
</feature>
<reference evidence="23" key="2">
    <citation type="submission" date="2021-03" db="EMBL/GenBank/DDBJ databases">
        <authorList>
            <person name="Alouane T."/>
            <person name="Langin T."/>
            <person name="Bonhomme L."/>
        </authorList>
    </citation>
    <scope>NUCLEOTIDE SEQUENCE</scope>
    <source>
        <strain evidence="23">MDC_Fg202</strain>
    </source>
</reference>
<keyword evidence="7 17" id="KW-0479">Metal-binding</keyword>
<dbReference type="SUPFAM" id="SSF48264">
    <property type="entry name" value="Cytochrome P450"/>
    <property type="match status" value="1"/>
</dbReference>
<evidence type="ECO:0000256" key="9">
    <source>
        <dbReference type="ARBA" id="ARBA00022833"/>
    </source>
</evidence>
<sequence length="1161" mass="124915">MTVDLAHLWVYLGLLVGGGLFYGFSIVIYRVFFHPLAKYPGPFMAKITDAYQLYHAWKGDRQIEFWRMHEKYGPVVRFGPNLVCFNSNKALKDIYGFRSNVRKAEFYNAFVHPTANTHNTSDKEVHARKRRVMSQAFSESAMKEMQRYILGNVRTFCEQIGMLEGSGEDNKGWTKPRKMSDWCNYLAMDILGDLCFGKAFHMLESPTNRFALQLVEAATTRHLLCGTMPIVNKLNLDKILFPGLAAGRARYMAYSKGQLTERTKLGEETDRRDFFYYLLKARDPETGQGFSTPELWSESNLLIIAGSDTTSTAMAATLFYLVRCPRALKRVTEEIRSKFNDVEEICQGATLASCTYLRACIDEAMRMNPSVGGILPREVLSGGMTIEGHVIPEGTVVGVPHYTIHHNESYYPSPYEYVPERWLVGTLNPLTGQNTTEAEVALASSAYCPFSVGPRGCIGKGLAYVEMTNTLARTMYMYDMRKAVGIVDPAEGNPKNEWGRHRPGEMQLVDIFTSAKNGPMRIQSSINMVICKFFQQGNCKFGSRCRNEHINPNDQNQSSNRFGALGGGSNNQSPAEKYNINADTIEKDLTTEVPQWILSAYAPGRDAPEQLFGGFPREQSFEELRLHFMMGKAAGNEQQALNEAQELYANAQQQMQTALGDTRGAVEFLVSAENNHPNRHDVCREGTQGAPFGEFLVGKRPKSTIADPGAQSNAFGANNNNNASPFGGGASTGASAFGQPSALGAKPSAFGAPAFGQPSQPAQGGTAFGQPSQPSAFGQPSQLGQSGSAFGQPAQPSAFGQPSQPASAFGQPSALGAKPSAFGTPAFGQPSQPSAGGSVFGQPSQPNAGGSVFGQPSQPNAQGSAFGQPSQLNAGGSAFGQASQLGAKPNPFGAPNGTNNNSSPFGNAANNNPPAANPFGAPSAGIANNQNASPFGANNNQSNAGASPFGKPSQPAQGTSPFGQPSNAPAASNPFGASNATPNQNANNPFGQPSQSQTNGFTSQNNQPQANNPFGKPAQPAAANPFGQPSNTTQPSSNPFASQPPTSTAASGNPYPPNSSRQHPPVESYSSKGADGRLSMFKGKSVMYKDGKPGIREFDGSWRRIWFPDGPPGYSADTELPSEKYDDKTKAQWMAFAQTGTFQGDLMPELPPPRECTLWDF</sequence>
<feature type="compositionally biased region" description="Low complexity" evidence="20">
    <location>
        <begin position="899"/>
        <end position="925"/>
    </location>
</feature>
<feature type="compositionally biased region" description="Polar residues" evidence="20">
    <location>
        <begin position="1027"/>
        <end position="1051"/>
    </location>
</feature>
<dbReference type="InterPro" id="IPR017972">
    <property type="entry name" value="Cyt_P450_CS"/>
</dbReference>
<evidence type="ECO:0000256" key="7">
    <source>
        <dbReference type="ARBA" id="ARBA00022723"/>
    </source>
</evidence>
<dbReference type="PANTHER" id="PTHR24305">
    <property type="entry name" value="CYTOCHROME P450"/>
    <property type="match status" value="1"/>
</dbReference>
<feature type="transmembrane region" description="Helical" evidence="21">
    <location>
        <begin position="6"/>
        <end position="29"/>
    </location>
</feature>
<evidence type="ECO:0000256" key="20">
    <source>
        <dbReference type="SAM" id="MobiDB-lite"/>
    </source>
</evidence>
<feature type="compositionally biased region" description="Polar residues" evidence="20">
    <location>
        <begin position="757"/>
        <end position="806"/>
    </location>
</feature>
<dbReference type="Pfam" id="PF13634">
    <property type="entry name" value="Nucleoporin_FG"/>
    <property type="match status" value="2"/>
</dbReference>
<evidence type="ECO:0000256" key="4">
    <source>
        <dbReference type="ARBA" id="ARBA00010617"/>
    </source>
</evidence>
<dbReference type="InterPro" id="IPR000571">
    <property type="entry name" value="Znf_CCCH"/>
</dbReference>
<dbReference type="Gene3D" id="4.10.1000.10">
    <property type="entry name" value="Zinc finger, CCCH-type"/>
    <property type="match status" value="1"/>
</dbReference>
<dbReference type="GO" id="GO:0008270">
    <property type="term" value="F:zinc ion binding"/>
    <property type="evidence" value="ECO:0007669"/>
    <property type="project" value="UniProtKB-KW"/>
</dbReference>
<evidence type="ECO:0000256" key="8">
    <source>
        <dbReference type="ARBA" id="ARBA00022771"/>
    </source>
</evidence>
<dbReference type="GO" id="GO:0004497">
    <property type="term" value="F:monooxygenase activity"/>
    <property type="evidence" value="ECO:0007669"/>
    <property type="project" value="UniProtKB-KW"/>
</dbReference>
<dbReference type="EMBL" id="CAAKMV010000141">
    <property type="protein sequence ID" value="VIO59721.1"/>
    <property type="molecule type" value="Genomic_DNA"/>
</dbReference>
<reference evidence="24" key="1">
    <citation type="submission" date="2019-04" db="EMBL/GenBank/DDBJ databases">
        <authorList>
            <person name="Melise S."/>
            <person name="Noan J."/>
            <person name="Okalmin O."/>
        </authorList>
    </citation>
    <scope>NUCLEOTIDE SEQUENCE</scope>
    <source>
        <strain evidence="24">FN9</strain>
    </source>
</reference>
<keyword evidence="15 21" id="KW-0472">Membrane</keyword>
<keyword evidence="11" id="KW-0560">Oxidoreductase</keyword>
<keyword evidence="6 21" id="KW-0812">Transmembrane</keyword>
<feature type="compositionally biased region" description="Low complexity" evidence="20">
    <location>
        <begin position="936"/>
        <end position="947"/>
    </location>
</feature>
<protein>
    <recommendedName>
        <fullName evidence="22">C3H1-type domain-containing protein</fullName>
    </recommendedName>
</protein>
<feature type="compositionally biased region" description="Polar residues" evidence="20">
    <location>
        <begin position="954"/>
        <end position="1012"/>
    </location>
</feature>
<comment type="cofactor">
    <cofactor evidence="1 17">
        <name>heme</name>
        <dbReference type="ChEBI" id="CHEBI:30413"/>
    </cofactor>
</comment>
<accession>A0A4E9E040</accession>
<evidence type="ECO:0000256" key="10">
    <source>
        <dbReference type="ARBA" id="ARBA00022989"/>
    </source>
</evidence>
<comment type="similarity">
    <text evidence="4">Belongs to the cytochrome P450 family.</text>
</comment>
<proteinExistence type="inferred from homology"/>
<evidence type="ECO:0000256" key="15">
    <source>
        <dbReference type="ARBA" id="ARBA00023136"/>
    </source>
</evidence>
<dbReference type="InterPro" id="IPR001128">
    <property type="entry name" value="Cyt_P450"/>
</dbReference>
<evidence type="ECO:0000256" key="12">
    <source>
        <dbReference type="ARBA" id="ARBA00023004"/>
    </source>
</evidence>
<dbReference type="InterPro" id="IPR002401">
    <property type="entry name" value="Cyt_P450_E_grp-I"/>
</dbReference>
<feature type="compositionally biased region" description="Polar residues" evidence="20">
    <location>
        <begin position="552"/>
        <end position="561"/>
    </location>
</feature>
<dbReference type="CDD" id="cd11061">
    <property type="entry name" value="CYP67-like"/>
    <property type="match status" value="1"/>
</dbReference>
<keyword evidence="5 17" id="KW-0349">Heme</keyword>
<evidence type="ECO:0000256" key="6">
    <source>
        <dbReference type="ARBA" id="ARBA00022692"/>
    </source>
</evidence>
<feature type="region of interest" description="Disordered" evidence="20">
    <location>
        <begin position="700"/>
        <end position="721"/>
    </location>
</feature>
<dbReference type="GO" id="GO:0005506">
    <property type="term" value="F:iron ion binding"/>
    <property type="evidence" value="ECO:0007669"/>
    <property type="project" value="InterPro"/>
</dbReference>
<evidence type="ECO:0000259" key="22">
    <source>
        <dbReference type="PROSITE" id="PS50103"/>
    </source>
</evidence>
<keyword evidence="9 18" id="KW-0862">Zinc</keyword>
<dbReference type="CDD" id="cd23954">
    <property type="entry name" value="AMO1_CTD"/>
    <property type="match status" value="1"/>
</dbReference>
<feature type="binding site" description="axial binding residue" evidence="17">
    <location>
        <position position="457"/>
    </location>
    <ligand>
        <name>heme</name>
        <dbReference type="ChEBI" id="CHEBI:30413"/>
    </ligand>
    <ligandPart>
        <name>Fe</name>
        <dbReference type="ChEBI" id="CHEBI:18248"/>
    </ligandPart>
</feature>
<feature type="region of interest" description="Disordered" evidence="20">
    <location>
        <begin position="748"/>
        <end position="1077"/>
    </location>
</feature>
<evidence type="ECO:0000256" key="2">
    <source>
        <dbReference type="ARBA" id="ARBA00004370"/>
    </source>
</evidence>
<dbReference type="AlphaFoldDB" id="A0A4E9E040"/>
<evidence type="ECO:0000256" key="13">
    <source>
        <dbReference type="ARBA" id="ARBA00023033"/>
    </source>
</evidence>
<evidence type="ECO:0000313" key="24">
    <source>
        <dbReference type="EMBL" id="VIO59721.1"/>
    </source>
</evidence>
<evidence type="ECO:0000256" key="21">
    <source>
        <dbReference type="SAM" id="Phobius"/>
    </source>
</evidence>
<dbReference type="InterPro" id="IPR036396">
    <property type="entry name" value="Cyt_P450_sf"/>
</dbReference>
<keyword evidence="16" id="KW-0325">Glycoprotein</keyword>
<keyword evidence="14" id="KW-0509">mRNA transport</keyword>
<dbReference type="Gene3D" id="1.10.630.10">
    <property type="entry name" value="Cytochrome P450"/>
    <property type="match status" value="1"/>
</dbReference>
<keyword evidence="14" id="KW-0813">Transport</keyword>
<feature type="compositionally biased region" description="Low complexity" evidence="20">
    <location>
        <begin position="709"/>
        <end position="721"/>
    </location>
</feature>
<gene>
    <name evidence="24" type="ORF">FUG_LOCUS356030</name>
    <name evidence="23" type="ORF">MDCFG202_LOCUS546105</name>
</gene>
<keyword evidence="12 17" id="KW-0408">Iron</keyword>
<dbReference type="EMBL" id="CAJPIJ010000189">
    <property type="protein sequence ID" value="CAG2008171.1"/>
    <property type="molecule type" value="Genomic_DNA"/>
</dbReference>
<name>A0A4E9E040_GIBZA</name>
<evidence type="ECO:0000256" key="5">
    <source>
        <dbReference type="ARBA" id="ARBA00022617"/>
    </source>
</evidence>
<keyword evidence="8 18" id="KW-0863">Zinc-finger</keyword>
<dbReference type="PRINTS" id="PR00463">
    <property type="entry name" value="EP450I"/>
</dbReference>
<dbReference type="GO" id="GO:0020037">
    <property type="term" value="F:heme binding"/>
    <property type="evidence" value="ECO:0007669"/>
    <property type="project" value="InterPro"/>
</dbReference>
<dbReference type="PROSITE" id="PS50103">
    <property type="entry name" value="ZF_C3H1"/>
    <property type="match status" value="1"/>
</dbReference>
<dbReference type="PRINTS" id="PR00385">
    <property type="entry name" value="P450"/>
</dbReference>
<evidence type="ECO:0000256" key="1">
    <source>
        <dbReference type="ARBA" id="ARBA00001971"/>
    </source>
</evidence>
<keyword evidence="14" id="KW-0906">Nuclear pore complex</keyword>
<dbReference type="FunFam" id="1.10.630.10:FF:000063">
    <property type="entry name" value="Cytochrome P450 monooxygenase"/>
    <property type="match status" value="1"/>
</dbReference>
<evidence type="ECO:0000256" key="17">
    <source>
        <dbReference type="PIRSR" id="PIRSR602401-1"/>
    </source>
</evidence>
<feature type="coiled-coil region" evidence="19">
    <location>
        <begin position="634"/>
        <end position="661"/>
    </location>
</feature>
<evidence type="ECO:0000256" key="3">
    <source>
        <dbReference type="ARBA" id="ARBA00004567"/>
    </source>
</evidence>
<dbReference type="PANTHER" id="PTHR24305:SF237">
    <property type="entry name" value="CYTOCHROME P450 MONOOXYGENASE ATNE-RELATED"/>
    <property type="match status" value="1"/>
</dbReference>
<dbReference type="GO" id="GO:0016020">
    <property type="term" value="C:membrane"/>
    <property type="evidence" value="ECO:0007669"/>
    <property type="project" value="UniProtKB-SubCell"/>
</dbReference>
<dbReference type="GO" id="GO:0005643">
    <property type="term" value="C:nuclear pore"/>
    <property type="evidence" value="ECO:0007669"/>
    <property type="project" value="UniProtKB-SubCell"/>
</dbReference>
<keyword evidence="10 21" id="KW-1133">Transmembrane helix</keyword>
<dbReference type="Pfam" id="PF00067">
    <property type="entry name" value="p450"/>
    <property type="match status" value="1"/>
</dbReference>
<evidence type="ECO:0000256" key="18">
    <source>
        <dbReference type="PROSITE-ProRule" id="PRU00723"/>
    </source>
</evidence>
<keyword evidence="14" id="KW-0811">Translocation</keyword>
<evidence type="ECO:0000256" key="19">
    <source>
        <dbReference type="SAM" id="Coils"/>
    </source>
</evidence>
<evidence type="ECO:0000256" key="11">
    <source>
        <dbReference type="ARBA" id="ARBA00023002"/>
    </source>
</evidence>
<keyword evidence="19" id="KW-0175">Coiled coil</keyword>
<organism evidence="24">
    <name type="scientific">Gibberella zeae</name>
    <name type="common">Wheat head blight fungus</name>
    <name type="synonym">Fusarium graminearum</name>
    <dbReference type="NCBI Taxonomy" id="5518"/>
    <lineage>
        <taxon>Eukaryota</taxon>
        <taxon>Fungi</taxon>
        <taxon>Dikarya</taxon>
        <taxon>Ascomycota</taxon>
        <taxon>Pezizomycotina</taxon>
        <taxon>Sordariomycetes</taxon>
        <taxon>Hypocreomycetidae</taxon>
        <taxon>Hypocreales</taxon>
        <taxon>Nectriaceae</taxon>
        <taxon>Fusarium</taxon>
    </lineage>
</organism>
<feature type="region of interest" description="Disordered" evidence="20">
    <location>
        <begin position="550"/>
        <end position="576"/>
    </location>
</feature>
<comment type="subcellular location">
    <subcellularLocation>
        <location evidence="2">Membrane</location>
    </subcellularLocation>
    <subcellularLocation>
        <location evidence="3">Nucleus</location>
        <location evidence="3">Nuclear pore complex</location>
    </subcellularLocation>
</comment>
<keyword evidence="14" id="KW-0539">Nucleus</keyword>
<evidence type="ECO:0000256" key="16">
    <source>
        <dbReference type="ARBA" id="ARBA00023180"/>
    </source>
</evidence>
<dbReference type="GO" id="GO:1902181">
    <property type="term" value="P:verruculogen biosynthetic process"/>
    <property type="evidence" value="ECO:0007669"/>
    <property type="project" value="UniProtKB-ARBA"/>
</dbReference>
<dbReference type="InterPro" id="IPR041367">
    <property type="entry name" value="Znf-CCCH_4"/>
</dbReference>
<dbReference type="Pfam" id="PF18044">
    <property type="entry name" value="zf-CCCH_4"/>
    <property type="match status" value="1"/>
</dbReference>
<feature type="zinc finger region" description="C3H1-type" evidence="18">
    <location>
        <begin position="525"/>
        <end position="552"/>
    </location>
</feature>
<feature type="compositionally biased region" description="Polar residues" evidence="20">
    <location>
        <begin position="829"/>
        <end position="884"/>
    </location>
</feature>
<keyword evidence="14" id="KW-0653">Protein transport</keyword>
<dbReference type="SMART" id="SM00356">
    <property type="entry name" value="ZnF_C3H1"/>
    <property type="match status" value="1"/>
</dbReference>
<evidence type="ECO:0000313" key="23">
    <source>
        <dbReference type="EMBL" id="CAG2008171.1"/>
    </source>
</evidence>
<dbReference type="InterPro" id="IPR050121">
    <property type="entry name" value="Cytochrome_P450_monoxygenase"/>
</dbReference>
<dbReference type="Proteomes" id="UP000746612">
    <property type="component" value="Unassembled WGS sequence"/>
</dbReference>
<dbReference type="GO" id="GO:0016705">
    <property type="term" value="F:oxidoreductase activity, acting on paired donors, with incorporation or reduction of molecular oxygen"/>
    <property type="evidence" value="ECO:0007669"/>
    <property type="project" value="InterPro"/>
</dbReference>